<evidence type="ECO:0000313" key="1">
    <source>
        <dbReference type="EMBL" id="CCH72666.1"/>
    </source>
</evidence>
<keyword evidence="2" id="KW-1185">Reference proteome</keyword>
<accession>W6JVG4</accession>
<dbReference type="EMBL" id="CAJA01000098">
    <property type="protein sequence ID" value="CCH72666.1"/>
    <property type="molecule type" value="Genomic_DNA"/>
</dbReference>
<dbReference type="Proteomes" id="UP000035763">
    <property type="component" value="Unassembled WGS sequence"/>
</dbReference>
<sequence>MHTATRDVGEFLQLAIGAYAADGSLVLSIGPDPARLPGRLRTEGVSESR</sequence>
<gene>
    <name evidence="1" type="ORF">BN11_1870006</name>
</gene>
<proteinExistence type="predicted"/>
<organism evidence="1 2">
    <name type="scientific">Nostocoides australiense Ben110</name>
    <dbReference type="NCBI Taxonomy" id="1193182"/>
    <lineage>
        <taxon>Bacteria</taxon>
        <taxon>Bacillati</taxon>
        <taxon>Actinomycetota</taxon>
        <taxon>Actinomycetes</taxon>
        <taxon>Micrococcales</taxon>
        <taxon>Intrasporangiaceae</taxon>
        <taxon>Nostocoides</taxon>
    </lineage>
</organism>
<comment type="caution">
    <text evidence="1">The sequence shown here is derived from an EMBL/GenBank/DDBJ whole genome shotgun (WGS) entry which is preliminary data.</text>
</comment>
<dbReference type="AlphaFoldDB" id="W6JVG4"/>
<protein>
    <submittedName>
        <fullName evidence="1">Uncharacterized protein</fullName>
    </submittedName>
</protein>
<reference evidence="1 2" key="1">
    <citation type="journal article" date="2013" name="ISME J.">
        <title>A metabolic model for members of the genus Tetrasphaera involved in enhanced biological phosphorus removal.</title>
        <authorList>
            <person name="Kristiansen R."/>
            <person name="Nguyen H.T.T."/>
            <person name="Saunders A.M."/>
            <person name="Nielsen J.L."/>
            <person name="Wimmer R."/>
            <person name="Le V.Q."/>
            <person name="McIlroy S.J."/>
            <person name="Petrovski S."/>
            <person name="Seviour R.J."/>
            <person name="Calteau A."/>
            <person name="Nielsen K.L."/>
            <person name="Nielsen P.H."/>
        </authorList>
    </citation>
    <scope>NUCLEOTIDE SEQUENCE [LARGE SCALE GENOMIC DNA]</scope>
    <source>
        <strain evidence="1 2">Ben110</strain>
    </source>
</reference>
<name>W6JVG4_9MICO</name>
<evidence type="ECO:0000313" key="2">
    <source>
        <dbReference type="Proteomes" id="UP000035763"/>
    </source>
</evidence>
<dbReference type="OrthoDB" id="3396763at2"/>